<keyword evidence="10" id="KW-1185">Reference proteome</keyword>
<dbReference type="GO" id="GO:0007165">
    <property type="term" value="P:signal transduction"/>
    <property type="evidence" value="ECO:0007669"/>
    <property type="project" value="UniProtKB-KW"/>
</dbReference>
<protein>
    <submittedName>
        <fullName evidence="9">Methyl-accepting chemotaxis protein</fullName>
    </submittedName>
</protein>
<keyword evidence="4 6" id="KW-0807">Transducer</keyword>
<keyword evidence="3" id="KW-0145">Chemotaxis</keyword>
<dbReference type="RefSeq" id="WP_015698535.1">
    <property type="nucleotide sequence ID" value="NC_016818.1"/>
</dbReference>
<dbReference type="OrthoDB" id="2489132at2"/>
<evidence type="ECO:0000256" key="7">
    <source>
        <dbReference type="SAM" id="Phobius"/>
    </source>
</evidence>
<evidence type="ECO:0000256" key="2">
    <source>
        <dbReference type="ARBA" id="ARBA00022481"/>
    </source>
</evidence>
<evidence type="ECO:0000256" key="4">
    <source>
        <dbReference type="ARBA" id="ARBA00023224"/>
    </source>
</evidence>
<dbReference type="AlphaFoldDB" id="H2IPF3"/>
<comment type="subcellular location">
    <subcellularLocation>
        <location evidence="1">Membrane</location>
    </subcellularLocation>
</comment>
<name>H2IPF3_RAHAC</name>
<reference evidence="10" key="2">
    <citation type="submission" date="2012-01" db="EMBL/GenBank/DDBJ databases">
        <title>Complete sequence of chromosome of Rahnella aquatilis CIP 78.65.</title>
        <authorList>
            <person name="Lucas S."/>
            <person name="Han J."/>
            <person name="Lapidus A."/>
            <person name="Cheng J.-F."/>
            <person name="Goodwin L."/>
            <person name="Pitluck S."/>
            <person name="Peters L."/>
            <person name="Ovchinnikova G."/>
            <person name="Held B."/>
            <person name="Detter J.C."/>
            <person name="Han C."/>
            <person name="Tapia R."/>
            <person name="Land M."/>
            <person name="Hauser L."/>
            <person name="Kyrpides N."/>
            <person name="Ivanova N."/>
            <person name="Pagani I."/>
            <person name="Sobecky P."/>
            <person name="Martinez R."/>
            <person name="Woyke T."/>
        </authorList>
    </citation>
    <scope>NUCLEOTIDE SEQUENCE [LARGE SCALE GENOMIC DNA]</scope>
    <source>
        <strain evidence="10">ATCC 33071 / DSM 4594 / JCM 1683 / NBRC 105701 / NCIMB 13365 / CIP 78.65</strain>
    </source>
</reference>
<comment type="similarity">
    <text evidence="5">Belongs to the methyl-accepting chemotaxis (MCP) protein family.</text>
</comment>
<dbReference type="SUPFAM" id="SSF58104">
    <property type="entry name" value="Methyl-accepting chemotaxis protein (MCP) signaling domain"/>
    <property type="match status" value="1"/>
</dbReference>
<dbReference type="PANTHER" id="PTHR43531">
    <property type="entry name" value="PROTEIN ICFG"/>
    <property type="match status" value="1"/>
</dbReference>
<dbReference type="PANTHER" id="PTHR43531:SF14">
    <property type="entry name" value="METHYL-ACCEPTING CHEMOTAXIS PROTEIN I-RELATED"/>
    <property type="match status" value="1"/>
</dbReference>
<dbReference type="InterPro" id="IPR024478">
    <property type="entry name" value="HlyB_4HB_MCP"/>
</dbReference>
<evidence type="ECO:0000256" key="5">
    <source>
        <dbReference type="ARBA" id="ARBA00029447"/>
    </source>
</evidence>
<evidence type="ECO:0000256" key="1">
    <source>
        <dbReference type="ARBA" id="ARBA00004370"/>
    </source>
</evidence>
<evidence type="ECO:0000259" key="8">
    <source>
        <dbReference type="PROSITE" id="PS50111"/>
    </source>
</evidence>
<accession>H2IPF3</accession>
<dbReference type="Proteomes" id="UP000009010">
    <property type="component" value="Chromosome"/>
</dbReference>
<dbReference type="KEGG" id="raq:Rahaq2_3673"/>
<dbReference type="InterPro" id="IPR004089">
    <property type="entry name" value="MCPsignal_dom"/>
</dbReference>
<dbReference type="Gene3D" id="1.10.287.950">
    <property type="entry name" value="Methyl-accepting chemotaxis protein"/>
    <property type="match status" value="1"/>
</dbReference>
<dbReference type="SMART" id="SM00283">
    <property type="entry name" value="MA"/>
    <property type="match status" value="1"/>
</dbReference>
<keyword evidence="7" id="KW-0472">Membrane</keyword>
<keyword evidence="7" id="KW-0812">Transmembrane</keyword>
<dbReference type="InterPro" id="IPR004090">
    <property type="entry name" value="Chemotax_Me-accpt_rcpt"/>
</dbReference>
<feature type="transmembrane region" description="Helical" evidence="7">
    <location>
        <begin position="195"/>
        <end position="216"/>
    </location>
</feature>
<dbReference type="eggNOG" id="COG0840">
    <property type="taxonomic scope" value="Bacteria"/>
</dbReference>
<dbReference type="CDD" id="cd11386">
    <property type="entry name" value="MCP_signal"/>
    <property type="match status" value="1"/>
</dbReference>
<dbReference type="STRING" id="745277.Rahaq2_3673"/>
<dbReference type="GO" id="GO:0004888">
    <property type="term" value="F:transmembrane signaling receptor activity"/>
    <property type="evidence" value="ECO:0007669"/>
    <property type="project" value="InterPro"/>
</dbReference>
<dbReference type="GO" id="GO:0005886">
    <property type="term" value="C:plasma membrane"/>
    <property type="evidence" value="ECO:0007669"/>
    <property type="project" value="TreeGrafter"/>
</dbReference>
<dbReference type="FunFam" id="1.10.287.950:FF:000001">
    <property type="entry name" value="Methyl-accepting chemotaxis sensory transducer"/>
    <property type="match status" value="1"/>
</dbReference>
<dbReference type="PROSITE" id="PS50111">
    <property type="entry name" value="CHEMOTAXIS_TRANSDUC_2"/>
    <property type="match status" value="1"/>
</dbReference>
<evidence type="ECO:0000256" key="3">
    <source>
        <dbReference type="ARBA" id="ARBA00022500"/>
    </source>
</evidence>
<evidence type="ECO:0000256" key="6">
    <source>
        <dbReference type="PROSITE-ProRule" id="PRU00284"/>
    </source>
</evidence>
<dbReference type="Pfam" id="PF00015">
    <property type="entry name" value="MCPsignal"/>
    <property type="match status" value="1"/>
</dbReference>
<keyword evidence="2" id="KW-0488">Methylation</keyword>
<dbReference type="EMBL" id="CP003244">
    <property type="protein sequence ID" value="AEX53461.1"/>
    <property type="molecule type" value="Genomic_DNA"/>
</dbReference>
<sequence>MSFKHTTVRTQLTLGFGVLVVIVLAVVLLSINSLSQANNRFKTHVQQVSAREASVNLILSGVKDSSLNIYGLVLVSEPADIEAGKRQVAAAEEKTTAALTQLQAAIKEHSDVTDKDRQFVTAIINAEEAYRPVAKHIVDLALDEKKAEAIDRMNRELRPQLTLLLNTTNDYLKYSNARAKESLNTAQDAYQQTRLIFIIISLVALSLAVILGGIIIRSLFRALGEEPVVLGQVVQRIAAGDLSEVTGAKKAPQNSVLAELGAMQVKLHQLINQVANSAESIVSASTEITLGNEDLSRRTEAQASSLEQTSASMEELTATVKHNADNAHQGNLMATNASQVAQRGGVVVERVVSTMHEIAESSGKVTQIITVIEGIAFQTNILALNAAVEAARAGEQGRGFAVVAGEVRTLAQRSANAAKEIKNLISESVERINVGSKLVDEAGTTMMEVVNAVKGVNSLMAEITLASSEQHTGIDQVNKAVVNMDEATQQNAALVEESAAAADSLKQQAHILLEEISAFDISRAGNLNVTATATR</sequence>
<dbReference type="InterPro" id="IPR051310">
    <property type="entry name" value="MCP_chemotaxis"/>
</dbReference>
<dbReference type="HOGENOM" id="CLU_000445_107_16_6"/>
<feature type="domain" description="Methyl-accepting transducer" evidence="8">
    <location>
        <begin position="277"/>
        <end position="506"/>
    </location>
</feature>
<dbReference type="PATRIC" id="fig|745277.3.peg.3522"/>
<dbReference type="GO" id="GO:0006935">
    <property type="term" value="P:chemotaxis"/>
    <property type="evidence" value="ECO:0007669"/>
    <property type="project" value="UniProtKB-KW"/>
</dbReference>
<organism evidence="9 10">
    <name type="scientific">Rahnella aquatilis (strain ATCC 33071 / DSM 4594 / JCM 1683 / NBRC 105701 / NCIMB 13365 / CIP 78.65)</name>
    <dbReference type="NCBI Taxonomy" id="745277"/>
    <lineage>
        <taxon>Bacteria</taxon>
        <taxon>Pseudomonadati</taxon>
        <taxon>Pseudomonadota</taxon>
        <taxon>Gammaproteobacteria</taxon>
        <taxon>Enterobacterales</taxon>
        <taxon>Yersiniaceae</taxon>
        <taxon>Rahnella</taxon>
    </lineage>
</organism>
<evidence type="ECO:0000313" key="10">
    <source>
        <dbReference type="Proteomes" id="UP000009010"/>
    </source>
</evidence>
<dbReference type="Pfam" id="PF12729">
    <property type="entry name" value="4HB_MCP_1"/>
    <property type="match status" value="1"/>
</dbReference>
<reference evidence="9 10" key="1">
    <citation type="journal article" date="2012" name="J. Bacteriol.">
        <title>Complete Genome Sequence of Rahnella aquatilis CIP 78.65.</title>
        <authorList>
            <person name="Martinez R.J."/>
            <person name="Bruce D."/>
            <person name="Detter C."/>
            <person name="Goodwin L.A."/>
            <person name="Han J."/>
            <person name="Han C.S."/>
            <person name="Held B."/>
            <person name="Land M.L."/>
            <person name="Mikhailova N."/>
            <person name="Nolan M."/>
            <person name="Pennacchio L."/>
            <person name="Pitluck S."/>
            <person name="Tapia R."/>
            <person name="Woyke T."/>
            <person name="Sobecky P.A."/>
        </authorList>
    </citation>
    <scope>NUCLEOTIDE SEQUENCE [LARGE SCALE GENOMIC DNA]</scope>
    <source>
        <strain evidence="10">ATCC 33071 / DSM 4594 / JCM 1683 / NBRC 105701 / NCIMB 13365 / CIP 78.65</strain>
    </source>
</reference>
<gene>
    <name evidence="9" type="ordered locus">Rahaq2_3673</name>
</gene>
<proteinExistence type="inferred from homology"/>
<keyword evidence="7" id="KW-1133">Transmembrane helix</keyword>
<dbReference type="PRINTS" id="PR00260">
    <property type="entry name" value="CHEMTRNSDUCR"/>
</dbReference>
<feature type="transmembrane region" description="Helical" evidence="7">
    <location>
        <begin position="12"/>
        <end position="31"/>
    </location>
</feature>
<evidence type="ECO:0000313" key="9">
    <source>
        <dbReference type="EMBL" id="AEX53461.1"/>
    </source>
</evidence>